<reference evidence="1" key="1">
    <citation type="submission" date="2022-06" db="EMBL/GenBank/DDBJ databases">
        <title>Nostosin G and Spiroidesin B from the Cyanobacterium Dolichospermum sp. NIES-1697.</title>
        <authorList>
            <person name="Phan C.-S."/>
            <person name="Mehjabin J.J."/>
            <person name="Anas A.R.J."/>
            <person name="Hayasaka M."/>
            <person name="Onoki R."/>
            <person name="Wang J."/>
            <person name="Umezawa T."/>
            <person name="Washio K."/>
            <person name="Morikawa M."/>
            <person name="Okino T."/>
        </authorList>
    </citation>
    <scope>NUCLEOTIDE SEQUENCE</scope>
    <source>
        <strain evidence="1">NIES-1697</strain>
    </source>
</reference>
<evidence type="ECO:0000313" key="1">
    <source>
        <dbReference type="EMBL" id="UUO14854.1"/>
    </source>
</evidence>
<sequence>MSRVLEAVINSLDSLIKEEGSLYERLIVASKSMETVCAELNIPKITEPTPEDIIEQVKKVAQLLNSLDPATNQDKLEEVVDEIMALYHVSMKQQNY</sequence>
<dbReference type="RefSeq" id="WP_027401645.1">
    <property type="nucleotide sequence ID" value="NZ_CP099464.1"/>
</dbReference>
<proteinExistence type="predicted"/>
<keyword evidence="2" id="KW-1185">Reference proteome</keyword>
<dbReference type="Proteomes" id="UP001057561">
    <property type="component" value="Chromosome"/>
</dbReference>
<dbReference type="EMBL" id="CP099464">
    <property type="protein sequence ID" value="UUO14854.1"/>
    <property type="molecule type" value="Genomic_DNA"/>
</dbReference>
<accession>A0ABY5LV01</accession>
<organism evidence="1 2">
    <name type="scientific">Dolichospermum heterosporum TAC447</name>
    <dbReference type="NCBI Taxonomy" id="747523"/>
    <lineage>
        <taxon>Bacteria</taxon>
        <taxon>Bacillati</taxon>
        <taxon>Cyanobacteriota</taxon>
        <taxon>Cyanophyceae</taxon>
        <taxon>Nostocales</taxon>
        <taxon>Aphanizomenonaceae</taxon>
        <taxon>Dolichospermum</taxon>
        <taxon>Dolichospermum heterosporum</taxon>
    </lineage>
</organism>
<name>A0ABY5LV01_9CYAN</name>
<protein>
    <submittedName>
        <fullName evidence="1">Uncharacterized protein</fullName>
    </submittedName>
</protein>
<gene>
    <name evidence="1" type="ORF">NG743_23025</name>
</gene>
<evidence type="ECO:0000313" key="2">
    <source>
        <dbReference type="Proteomes" id="UP001057561"/>
    </source>
</evidence>